<organism evidence="2">
    <name type="scientific">Fibrocapsa japonica</name>
    <dbReference type="NCBI Taxonomy" id="94617"/>
    <lineage>
        <taxon>Eukaryota</taxon>
        <taxon>Sar</taxon>
        <taxon>Stramenopiles</taxon>
        <taxon>Ochrophyta</taxon>
        <taxon>Raphidophyceae</taxon>
        <taxon>Chattonellales</taxon>
        <taxon>Chattonellaceae</taxon>
        <taxon>Fibrocapsa</taxon>
    </lineage>
</organism>
<proteinExistence type="predicted"/>
<reference evidence="2" key="1">
    <citation type="submission" date="2021-01" db="EMBL/GenBank/DDBJ databases">
        <authorList>
            <person name="Corre E."/>
            <person name="Pelletier E."/>
            <person name="Niang G."/>
            <person name="Scheremetjew M."/>
            <person name="Finn R."/>
            <person name="Kale V."/>
            <person name="Holt S."/>
            <person name="Cochrane G."/>
            <person name="Meng A."/>
            <person name="Brown T."/>
            <person name="Cohen L."/>
        </authorList>
    </citation>
    <scope>NUCLEOTIDE SEQUENCE</scope>
    <source>
        <strain evidence="2">CCMP1661</strain>
    </source>
</reference>
<protein>
    <submittedName>
        <fullName evidence="2">Uncharacterized protein</fullName>
    </submittedName>
</protein>
<feature type="chain" id="PRO_5031360116" evidence="1">
    <location>
        <begin position="23"/>
        <end position="134"/>
    </location>
</feature>
<dbReference type="EMBL" id="HBHR01021417">
    <property type="protein sequence ID" value="CAD9872768.1"/>
    <property type="molecule type" value="Transcribed_RNA"/>
</dbReference>
<dbReference type="AlphaFoldDB" id="A0A7S2Y479"/>
<gene>
    <name evidence="2" type="ORF">FJAP1339_LOCUS10872</name>
</gene>
<feature type="signal peptide" evidence="1">
    <location>
        <begin position="1"/>
        <end position="22"/>
    </location>
</feature>
<evidence type="ECO:0000256" key="1">
    <source>
        <dbReference type="SAM" id="SignalP"/>
    </source>
</evidence>
<keyword evidence="1" id="KW-0732">Signal</keyword>
<sequence>MMKLQGCLVSVFVLVLVAEVLIDPGHLFAEALKKFREEACGSQCMTGRCRFRGCGQDDPTSDCVGGNCEFLYSHNSKCTGGSCLFSGCWAPECGGGGCTINDPKTTLRDGYCDGGGCTVNGEKWPSHFENKLTV</sequence>
<evidence type="ECO:0000313" key="2">
    <source>
        <dbReference type="EMBL" id="CAD9872768.1"/>
    </source>
</evidence>
<name>A0A7S2Y479_9STRA</name>
<accession>A0A7S2Y479</accession>